<dbReference type="AlphaFoldDB" id="A0A2L2XH26"/>
<evidence type="ECO:0000313" key="3">
    <source>
        <dbReference type="Proteomes" id="UP000239549"/>
    </source>
</evidence>
<dbReference type="NCBIfam" id="NF047752">
    <property type="entry name" value="MntA_antitoxin"/>
    <property type="match status" value="1"/>
</dbReference>
<evidence type="ECO:0000259" key="1">
    <source>
        <dbReference type="Pfam" id="PF18765"/>
    </source>
</evidence>
<dbReference type="SUPFAM" id="SSF81301">
    <property type="entry name" value="Nucleotidyltransferase"/>
    <property type="match status" value="1"/>
</dbReference>
<keyword evidence="3" id="KW-1185">Reference proteome</keyword>
<sequence>MSLEISHFDKEIIKNLLLQRVSPYLIIVFGSYAKGNAGVYSDVDIAFLSDEEHGDYFVFMTAQELAGLLGREVDLVDLKKASTVFQAQVVGKGTVVHSTDEKKRMLFCLTVLKKYAKLNEERRCILEKLAERGSIYG</sequence>
<dbReference type="RefSeq" id="WP_104373599.1">
    <property type="nucleotide sequence ID" value="NZ_BFAV01000172.1"/>
</dbReference>
<reference evidence="3" key="1">
    <citation type="submission" date="2018-02" db="EMBL/GenBank/DDBJ databases">
        <title>Genome sequence of Desulfocucumis palustris strain NAW-5.</title>
        <authorList>
            <person name="Watanabe M."/>
            <person name="Kojima H."/>
            <person name="Fukui M."/>
        </authorList>
    </citation>
    <scope>NUCLEOTIDE SEQUENCE [LARGE SCALE GENOMIC DNA]</scope>
    <source>
        <strain evidence="3">NAW-5</strain>
    </source>
</reference>
<proteinExistence type="predicted"/>
<dbReference type="PANTHER" id="PTHR43852">
    <property type="entry name" value="NUCLEOTIDYLTRANSFERASE"/>
    <property type="match status" value="1"/>
</dbReference>
<comment type="caution">
    <text evidence="2">The sequence shown here is derived from an EMBL/GenBank/DDBJ whole genome shotgun (WGS) entry which is preliminary data.</text>
</comment>
<protein>
    <recommendedName>
        <fullName evidence="1">Polymerase beta nucleotidyltransferase domain-containing protein</fullName>
    </recommendedName>
</protein>
<dbReference type="CDD" id="cd05403">
    <property type="entry name" value="NT_KNTase_like"/>
    <property type="match status" value="1"/>
</dbReference>
<dbReference type="Pfam" id="PF18765">
    <property type="entry name" value="Polbeta"/>
    <property type="match status" value="1"/>
</dbReference>
<dbReference type="PANTHER" id="PTHR43852:SF2">
    <property type="entry name" value="PROTEIN ADENYLYLTRANSFERASE MNTA"/>
    <property type="match status" value="1"/>
</dbReference>
<dbReference type="InterPro" id="IPR052930">
    <property type="entry name" value="TA_antitoxin_MntA"/>
</dbReference>
<name>A0A2L2XH26_9FIRM</name>
<dbReference type="InterPro" id="IPR041633">
    <property type="entry name" value="Polbeta"/>
</dbReference>
<dbReference type="Proteomes" id="UP000239549">
    <property type="component" value="Unassembled WGS sequence"/>
</dbReference>
<dbReference type="Gene3D" id="3.30.460.10">
    <property type="entry name" value="Beta Polymerase, domain 2"/>
    <property type="match status" value="1"/>
</dbReference>
<organism evidence="2 3">
    <name type="scientific">Desulfocucumis palustris</name>
    <dbReference type="NCBI Taxonomy" id="1898651"/>
    <lineage>
        <taxon>Bacteria</taxon>
        <taxon>Bacillati</taxon>
        <taxon>Bacillota</taxon>
        <taxon>Clostridia</taxon>
        <taxon>Eubacteriales</taxon>
        <taxon>Desulfocucumaceae</taxon>
        <taxon>Desulfocucumis</taxon>
    </lineage>
</organism>
<dbReference type="EMBL" id="BFAV01000172">
    <property type="protein sequence ID" value="GBF35538.1"/>
    <property type="molecule type" value="Genomic_DNA"/>
</dbReference>
<feature type="domain" description="Polymerase beta nucleotidyltransferase" evidence="1">
    <location>
        <begin position="13"/>
        <end position="102"/>
    </location>
</feature>
<dbReference type="OrthoDB" id="9816197at2"/>
<gene>
    <name evidence="2" type="ORF">DCCM_4667</name>
</gene>
<accession>A0A2L2XH26</accession>
<evidence type="ECO:0000313" key="2">
    <source>
        <dbReference type="EMBL" id="GBF35538.1"/>
    </source>
</evidence>
<dbReference type="InterPro" id="IPR043519">
    <property type="entry name" value="NT_sf"/>
</dbReference>